<dbReference type="Gene3D" id="2.60.40.10">
    <property type="entry name" value="Immunoglobulins"/>
    <property type="match status" value="1"/>
</dbReference>
<comment type="caution">
    <text evidence="1">The sequence shown here is derived from an EMBL/GenBank/DDBJ whole genome shotgun (WGS) entry which is preliminary data.</text>
</comment>
<dbReference type="RefSeq" id="WP_320185246.1">
    <property type="nucleotide sequence ID" value="NZ_CP138332.1"/>
</dbReference>
<organism evidence="1 2">
    <name type="scientific">Sphingobacterium bambusae</name>
    <dbReference type="NCBI Taxonomy" id="662858"/>
    <lineage>
        <taxon>Bacteria</taxon>
        <taxon>Pseudomonadati</taxon>
        <taxon>Bacteroidota</taxon>
        <taxon>Sphingobacteriia</taxon>
        <taxon>Sphingobacteriales</taxon>
        <taxon>Sphingobacteriaceae</taxon>
        <taxon>Sphingobacterium</taxon>
    </lineage>
</organism>
<dbReference type="InterPro" id="IPR003961">
    <property type="entry name" value="FN3_dom"/>
</dbReference>
<proteinExistence type="predicted"/>
<accession>A0ABW6BK06</accession>
<dbReference type="CDD" id="cd00063">
    <property type="entry name" value="FN3"/>
    <property type="match status" value="1"/>
</dbReference>
<gene>
    <name evidence="1" type="ORF">ACFS7Y_14370</name>
</gene>
<dbReference type="Proteomes" id="UP001597525">
    <property type="component" value="Unassembled WGS sequence"/>
</dbReference>
<evidence type="ECO:0000313" key="2">
    <source>
        <dbReference type="Proteomes" id="UP001597525"/>
    </source>
</evidence>
<protein>
    <submittedName>
        <fullName evidence="1">Fibronectin type III domain-containing protein</fullName>
    </submittedName>
</protein>
<dbReference type="EMBL" id="JBHUPB010000009">
    <property type="protein sequence ID" value="MFD2968581.1"/>
    <property type="molecule type" value="Genomic_DNA"/>
</dbReference>
<keyword evidence="2" id="KW-1185">Reference proteome</keyword>
<dbReference type="SUPFAM" id="SSF49265">
    <property type="entry name" value="Fibronectin type III"/>
    <property type="match status" value="1"/>
</dbReference>
<name>A0ABW6BK06_9SPHI</name>
<dbReference type="InterPro" id="IPR036116">
    <property type="entry name" value="FN3_sf"/>
</dbReference>
<reference evidence="2" key="1">
    <citation type="journal article" date="2019" name="Int. J. Syst. Evol. Microbiol.">
        <title>The Global Catalogue of Microorganisms (GCM) 10K type strain sequencing project: providing services to taxonomists for standard genome sequencing and annotation.</title>
        <authorList>
            <consortium name="The Broad Institute Genomics Platform"/>
            <consortium name="The Broad Institute Genome Sequencing Center for Infectious Disease"/>
            <person name="Wu L."/>
            <person name="Ma J."/>
        </authorList>
    </citation>
    <scope>NUCLEOTIDE SEQUENCE [LARGE SCALE GENOMIC DNA]</scope>
    <source>
        <strain evidence="2">KCTC 22814</strain>
    </source>
</reference>
<sequence>MKYIRVKANFFRYPDDKLVVRAAHIITCLKESDFFKSPDPPLEQLEEAYNDYYQKVIDAQDKDREKAATKRESKRRLTDLLQKLAFYVNMVADGQLSLLYSSGFPVLAKKQTGKLPDCPMATYVKDGRKSGEVAFGFTPVGRDMYYEYRFATLSPRGRAIWGEVAVTTRSFKNYHDGLQPGQWVYFKVRARNKNGCSAWTTPIKWLVH</sequence>
<dbReference type="InterPro" id="IPR013783">
    <property type="entry name" value="Ig-like_fold"/>
</dbReference>
<evidence type="ECO:0000313" key="1">
    <source>
        <dbReference type="EMBL" id="MFD2968581.1"/>
    </source>
</evidence>